<dbReference type="Proteomes" id="UP000542813">
    <property type="component" value="Unassembled WGS sequence"/>
</dbReference>
<dbReference type="InterPro" id="IPR050490">
    <property type="entry name" value="Bact_solute-bd_prot1"/>
</dbReference>
<keyword evidence="2" id="KW-0732">Signal</keyword>
<dbReference type="PANTHER" id="PTHR43649">
    <property type="entry name" value="ARABINOSE-BINDING PROTEIN-RELATED"/>
    <property type="match status" value="1"/>
</dbReference>
<protein>
    <submittedName>
        <fullName evidence="6">Putative aldouronate transport system substrate-binding protein</fullName>
    </submittedName>
</protein>
<evidence type="ECO:0000313" key="6">
    <source>
        <dbReference type="EMBL" id="MBB5785478.1"/>
    </source>
</evidence>
<proteinExistence type="predicted"/>
<sequence length="602" mass="66739">MGQHIASGSFDRRMFLRGAAFVGAAGLAPWLISACSNGGGSGSDGGAGEGLGSEFFEVPADQVANLSEDMIPADQQQMTVEQWMAKADDAFDPPIDISTITRTSTPVKFPDGDSIEDNIWTRAYESKHGIKVTTQFAVDQSQWEQRVNLMIGSGDLPDFFEATQAQLDQLVRADLVEDLADVFREHASDKVRATILEGGPIPLQSAVYDGKLMALPFTEQKEQAPLWFIRKDWLDNLGLDVPETLDDLIAVAEAFTTQDPDGQGTPGRYGIAVAPQGPRDLAYLEAFWNGYHAYRGIWIEKDGELAYGSIQPEMKAALGRLQEMYQAGLLHPELGTITEETLFEDWGTGRVGILQGRGSATSGTDVLKDSYPDAEVIAIPCLSIDGDVARVQVNQPNVRSGGGYWVVRKGYEHPEALLKMLDFFIETFYFTPSDEVQTAFISDGVEPNFWTLNKIATYRAYKNTDAYLTVTKLLDEPNPDLASYRPEPRFWYGQIKPILDGQPFTGVQYRGYVGYYGPNCGRAVQDLYRTEDRYMSNEFYGVPTRTMSQRKSSMDSLEAETLVKIIQGTSSVDDFDAFVEEWKSIGGDQVTDEVNEWRAQQA</sequence>
<keyword evidence="4" id="KW-0564">Palmitate</keyword>
<dbReference type="EMBL" id="JACHMM010000001">
    <property type="protein sequence ID" value="MBB5785478.1"/>
    <property type="molecule type" value="Genomic_DNA"/>
</dbReference>
<dbReference type="SUPFAM" id="SSF53850">
    <property type="entry name" value="Periplasmic binding protein-like II"/>
    <property type="match status" value="1"/>
</dbReference>
<evidence type="ECO:0000256" key="4">
    <source>
        <dbReference type="ARBA" id="ARBA00023139"/>
    </source>
</evidence>
<keyword evidence="5" id="KW-0449">Lipoprotein</keyword>
<dbReference type="AlphaFoldDB" id="A0A7W9GKG8"/>
<name>A0A7W9GKG8_9ACTN</name>
<dbReference type="RefSeq" id="WP_184818248.1">
    <property type="nucleotide sequence ID" value="NZ_JACHMM010000001.1"/>
</dbReference>
<evidence type="ECO:0000256" key="3">
    <source>
        <dbReference type="ARBA" id="ARBA00023136"/>
    </source>
</evidence>
<keyword evidence="3" id="KW-0472">Membrane</keyword>
<evidence type="ECO:0000256" key="5">
    <source>
        <dbReference type="ARBA" id="ARBA00023288"/>
    </source>
</evidence>
<dbReference type="Pfam" id="PF01547">
    <property type="entry name" value="SBP_bac_1"/>
    <property type="match status" value="1"/>
</dbReference>
<dbReference type="InterPro" id="IPR006059">
    <property type="entry name" value="SBP"/>
</dbReference>
<organism evidence="6 7">
    <name type="scientific">Jiangella mangrovi</name>
    <dbReference type="NCBI Taxonomy" id="1524084"/>
    <lineage>
        <taxon>Bacteria</taxon>
        <taxon>Bacillati</taxon>
        <taxon>Actinomycetota</taxon>
        <taxon>Actinomycetes</taxon>
        <taxon>Jiangellales</taxon>
        <taxon>Jiangellaceae</taxon>
        <taxon>Jiangella</taxon>
    </lineage>
</organism>
<keyword evidence="1" id="KW-1003">Cell membrane</keyword>
<gene>
    <name evidence="6" type="ORF">HD601_000053</name>
</gene>
<dbReference type="PANTHER" id="PTHR43649:SF33">
    <property type="entry name" value="POLYGALACTURONAN_RHAMNOGALACTURONAN-BINDING PROTEIN YTCQ"/>
    <property type="match status" value="1"/>
</dbReference>
<dbReference type="InterPro" id="IPR006311">
    <property type="entry name" value="TAT_signal"/>
</dbReference>
<comment type="caution">
    <text evidence="6">The sequence shown here is derived from an EMBL/GenBank/DDBJ whole genome shotgun (WGS) entry which is preliminary data.</text>
</comment>
<evidence type="ECO:0000256" key="1">
    <source>
        <dbReference type="ARBA" id="ARBA00022475"/>
    </source>
</evidence>
<dbReference type="Gene3D" id="3.40.190.10">
    <property type="entry name" value="Periplasmic binding protein-like II"/>
    <property type="match status" value="3"/>
</dbReference>
<reference evidence="6 7" key="1">
    <citation type="submission" date="2020-08" db="EMBL/GenBank/DDBJ databases">
        <title>Sequencing the genomes of 1000 actinobacteria strains.</title>
        <authorList>
            <person name="Klenk H.-P."/>
        </authorList>
    </citation>
    <scope>NUCLEOTIDE SEQUENCE [LARGE SCALE GENOMIC DNA]</scope>
    <source>
        <strain evidence="6 7">DSM 102122</strain>
    </source>
</reference>
<accession>A0A7W9GKG8</accession>
<keyword evidence="7" id="KW-1185">Reference proteome</keyword>
<evidence type="ECO:0000256" key="2">
    <source>
        <dbReference type="ARBA" id="ARBA00022729"/>
    </source>
</evidence>
<evidence type="ECO:0000313" key="7">
    <source>
        <dbReference type="Proteomes" id="UP000542813"/>
    </source>
</evidence>
<dbReference type="PROSITE" id="PS51318">
    <property type="entry name" value="TAT"/>
    <property type="match status" value="1"/>
</dbReference>